<dbReference type="Pfam" id="PF12705">
    <property type="entry name" value="PDDEXK_1"/>
    <property type="match status" value="1"/>
</dbReference>
<dbReference type="SUPFAM" id="SSF52980">
    <property type="entry name" value="Restriction endonuclease-like"/>
    <property type="match status" value="1"/>
</dbReference>
<dbReference type="STRING" id="1492898.SY85_14365"/>
<protein>
    <recommendedName>
        <fullName evidence="1">PD-(D/E)XK endonuclease-like domain-containing protein</fullName>
    </recommendedName>
</protein>
<reference evidence="3" key="1">
    <citation type="submission" date="2015-01" db="EMBL/GenBank/DDBJ databases">
        <title>Flavisolibacter sp./LCS9/ whole genome sequencing.</title>
        <authorList>
            <person name="Kim M.K."/>
            <person name="Srinivasan S."/>
            <person name="Lee J.-J."/>
        </authorList>
    </citation>
    <scope>NUCLEOTIDE SEQUENCE [LARGE SCALE GENOMIC DNA]</scope>
    <source>
        <strain evidence="3">LCS9</strain>
    </source>
</reference>
<dbReference type="KEGG" id="fla:SY85_14365"/>
<name>A0A172TWM2_9BACT</name>
<dbReference type="Gene3D" id="3.90.320.10">
    <property type="match status" value="1"/>
</dbReference>
<dbReference type="InterPro" id="IPR011335">
    <property type="entry name" value="Restrct_endonuc-II-like"/>
</dbReference>
<gene>
    <name evidence="2" type="ORF">SY85_14365</name>
</gene>
<feature type="domain" description="PD-(D/E)XK endonuclease-like" evidence="1">
    <location>
        <begin position="2"/>
        <end position="227"/>
    </location>
</feature>
<evidence type="ECO:0000313" key="2">
    <source>
        <dbReference type="EMBL" id="ANE51511.1"/>
    </source>
</evidence>
<organism evidence="2 3">
    <name type="scientific">Flavisolibacter tropicus</name>
    <dbReference type="NCBI Taxonomy" id="1492898"/>
    <lineage>
        <taxon>Bacteria</taxon>
        <taxon>Pseudomonadati</taxon>
        <taxon>Bacteroidota</taxon>
        <taxon>Chitinophagia</taxon>
        <taxon>Chitinophagales</taxon>
        <taxon>Chitinophagaceae</taxon>
        <taxon>Flavisolibacter</taxon>
    </lineage>
</organism>
<proteinExistence type="predicted"/>
<dbReference type="EMBL" id="CP011390">
    <property type="protein sequence ID" value="ANE51511.1"/>
    <property type="molecule type" value="Genomic_DNA"/>
</dbReference>
<accession>A0A172TWM2</accession>
<dbReference type="AlphaFoldDB" id="A0A172TWM2"/>
<evidence type="ECO:0000259" key="1">
    <source>
        <dbReference type="Pfam" id="PF12705"/>
    </source>
</evidence>
<sequence length="313" mass="36267">MLGSIIHKILELSNKREVDASTFEEQWEATFVQAEKDYFKNPYNKQFANLKYWLPFYSVKKEITRLRIAKLPATKLNNQVFHTGKHNSYSQAEESINYQFLTGVPDLIEYKKGKVYITDYKTGPIYTCKNGKIKGIKREYEEQLKTYGLIIKKREGIKAENIILSLENVSSGEIEKRTFKEDEYEGHFADLKSRIEVVNRHVDTGTHQALGNPGTPACKNCQFRPICSKYAVWLKTSLENSIDLYMEYADLLQQSGGYCLKTREGSAVMNIPNSVINQVKDCLNEGFFIYNLSQSKNDPKHYYWTRYSALYKA</sequence>
<evidence type="ECO:0000313" key="3">
    <source>
        <dbReference type="Proteomes" id="UP000077177"/>
    </source>
</evidence>
<dbReference type="InterPro" id="IPR038726">
    <property type="entry name" value="PDDEXK_AddAB-type"/>
</dbReference>
<dbReference type="Proteomes" id="UP000077177">
    <property type="component" value="Chromosome"/>
</dbReference>
<keyword evidence="3" id="KW-1185">Reference proteome</keyword>
<reference evidence="2 3" key="2">
    <citation type="journal article" date="2016" name="Int. J. Syst. Evol. Microbiol.">
        <title>Flavisolibacter tropicus sp. nov., isolated from tropical soil.</title>
        <authorList>
            <person name="Lee J.J."/>
            <person name="Kang M.S."/>
            <person name="Kim G.S."/>
            <person name="Lee C.S."/>
            <person name="Lim S."/>
            <person name="Lee J."/>
            <person name="Roh S.H."/>
            <person name="Kang H."/>
            <person name="Ha J.M."/>
            <person name="Bae S."/>
            <person name="Jung H.Y."/>
            <person name="Kim M.K."/>
        </authorList>
    </citation>
    <scope>NUCLEOTIDE SEQUENCE [LARGE SCALE GENOMIC DNA]</scope>
    <source>
        <strain evidence="2 3">LCS9</strain>
    </source>
</reference>
<dbReference type="InterPro" id="IPR011604">
    <property type="entry name" value="PDDEXK-like_dom_sf"/>
</dbReference>